<gene>
    <name evidence="2" type="ORF">O0V09_14915</name>
</gene>
<dbReference type="Proteomes" id="UP001069090">
    <property type="component" value="Unassembled WGS sequence"/>
</dbReference>
<feature type="region of interest" description="Disordered" evidence="1">
    <location>
        <begin position="59"/>
        <end position="80"/>
    </location>
</feature>
<keyword evidence="3" id="KW-1185">Reference proteome</keyword>
<sequence>MDIVIKNISLLTVERGRLMLCIPTEDGAHTYQQIDNPYLIARLKSAATKDSIGKASISITVSGSDGNSAVSTSGQEDNQE</sequence>
<evidence type="ECO:0000313" key="3">
    <source>
        <dbReference type="Proteomes" id="UP001069090"/>
    </source>
</evidence>
<dbReference type="AlphaFoldDB" id="A0A9J6RR26"/>
<proteinExistence type="predicted"/>
<dbReference type="EMBL" id="JAPTGG010000013">
    <property type="protein sequence ID" value="MCZ0866501.1"/>
    <property type="molecule type" value="Genomic_DNA"/>
</dbReference>
<organism evidence="2 3">
    <name type="scientific">Dasania phycosphaerae</name>
    <dbReference type="NCBI Taxonomy" id="2950436"/>
    <lineage>
        <taxon>Bacteria</taxon>
        <taxon>Pseudomonadati</taxon>
        <taxon>Pseudomonadota</taxon>
        <taxon>Gammaproteobacteria</taxon>
        <taxon>Cellvibrionales</taxon>
        <taxon>Spongiibacteraceae</taxon>
        <taxon>Dasania</taxon>
    </lineage>
</organism>
<dbReference type="RefSeq" id="WP_268905173.1">
    <property type="nucleotide sequence ID" value="NZ_JAPTGG010000013.1"/>
</dbReference>
<name>A0A9J6RR26_9GAMM</name>
<protein>
    <submittedName>
        <fullName evidence="2">Uncharacterized protein</fullName>
    </submittedName>
</protein>
<evidence type="ECO:0000313" key="2">
    <source>
        <dbReference type="EMBL" id="MCZ0866501.1"/>
    </source>
</evidence>
<reference evidence="2 3" key="1">
    <citation type="submission" date="2022-12" db="EMBL/GenBank/DDBJ databases">
        <title>Dasania phycosphaerae sp. nov., isolated from particulate material of the south coast of Korea.</title>
        <authorList>
            <person name="Jiang Y."/>
        </authorList>
    </citation>
    <scope>NUCLEOTIDE SEQUENCE [LARGE SCALE GENOMIC DNA]</scope>
    <source>
        <strain evidence="2 3">GY-19</strain>
    </source>
</reference>
<accession>A0A9J6RR26</accession>
<comment type="caution">
    <text evidence="2">The sequence shown here is derived from an EMBL/GenBank/DDBJ whole genome shotgun (WGS) entry which is preliminary data.</text>
</comment>
<evidence type="ECO:0000256" key="1">
    <source>
        <dbReference type="SAM" id="MobiDB-lite"/>
    </source>
</evidence>